<accession>A0A1H6EZE1</accession>
<evidence type="ECO:0000313" key="1">
    <source>
        <dbReference type="EMBL" id="SEH02064.1"/>
    </source>
</evidence>
<gene>
    <name evidence="1" type="ORF">SAMN05444920_123120</name>
</gene>
<name>A0A1H6EZE1_9ACTN</name>
<dbReference type="SUPFAM" id="SSF56209">
    <property type="entry name" value="Nitrile hydratase alpha chain"/>
    <property type="match status" value="1"/>
</dbReference>
<reference evidence="1 2" key="1">
    <citation type="submission" date="2016-10" db="EMBL/GenBank/DDBJ databases">
        <authorList>
            <person name="de Groot N.N."/>
        </authorList>
    </citation>
    <scope>NUCLEOTIDE SEQUENCE [LARGE SCALE GENOMIC DNA]</scope>
    <source>
        <strain evidence="1 2">CGMCC 4.7037</strain>
    </source>
</reference>
<sequence>MAESLYILGDEDRKKFARLIAAAWSENEVKSRYGREPRLMLAEYGIAYPEGVATPPLPPKPAGEFSVEELEVAAGTEQAPDGCMGSASSVSTIGGTAFTAGTFGCGASVTE</sequence>
<dbReference type="EMBL" id="FNVT01000023">
    <property type="protein sequence ID" value="SEH02064.1"/>
    <property type="molecule type" value="Genomic_DNA"/>
</dbReference>
<dbReference type="GO" id="GO:0046914">
    <property type="term" value="F:transition metal ion binding"/>
    <property type="evidence" value="ECO:0007669"/>
    <property type="project" value="InterPro"/>
</dbReference>
<dbReference type="Proteomes" id="UP000236732">
    <property type="component" value="Unassembled WGS sequence"/>
</dbReference>
<dbReference type="InterPro" id="IPR036648">
    <property type="entry name" value="CN_Hdrase_a/SCN_Hdrase_g_sf"/>
</dbReference>
<dbReference type="OrthoDB" id="3538063at2"/>
<organism evidence="1 2">
    <name type="scientific">Nonomuraea solani</name>
    <dbReference type="NCBI Taxonomy" id="1144553"/>
    <lineage>
        <taxon>Bacteria</taxon>
        <taxon>Bacillati</taxon>
        <taxon>Actinomycetota</taxon>
        <taxon>Actinomycetes</taxon>
        <taxon>Streptosporangiales</taxon>
        <taxon>Streptosporangiaceae</taxon>
        <taxon>Nonomuraea</taxon>
    </lineage>
</organism>
<keyword evidence="2" id="KW-1185">Reference proteome</keyword>
<dbReference type="GO" id="GO:0003824">
    <property type="term" value="F:catalytic activity"/>
    <property type="evidence" value="ECO:0007669"/>
    <property type="project" value="InterPro"/>
</dbReference>
<dbReference type="AlphaFoldDB" id="A0A1H6EZE1"/>
<dbReference type="RefSeq" id="WP_103963132.1">
    <property type="nucleotide sequence ID" value="NZ_FNVT01000023.1"/>
</dbReference>
<protein>
    <submittedName>
        <fullName evidence="1">Putative TOMM peptide</fullName>
    </submittedName>
</protein>
<proteinExistence type="predicted"/>
<evidence type="ECO:0000313" key="2">
    <source>
        <dbReference type="Proteomes" id="UP000236732"/>
    </source>
</evidence>